<dbReference type="Pfam" id="PF03221">
    <property type="entry name" value="HTH_Tnp_Tc5"/>
    <property type="match status" value="1"/>
</dbReference>
<name>A0ABM1ME26_NICVS</name>
<keyword evidence="3" id="KW-0539">Nucleus</keyword>
<proteinExistence type="predicted"/>
<evidence type="ECO:0000256" key="3">
    <source>
        <dbReference type="ARBA" id="ARBA00023242"/>
    </source>
</evidence>
<dbReference type="Proteomes" id="UP000695000">
    <property type="component" value="Unplaced"/>
</dbReference>
<comment type="subcellular location">
    <subcellularLocation>
        <location evidence="1">Nucleus</location>
    </subcellularLocation>
</comment>
<dbReference type="Pfam" id="PF04218">
    <property type="entry name" value="CENP-B_N"/>
    <property type="match status" value="1"/>
</dbReference>
<reference evidence="6" key="1">
    <citation type="submission" date="2025-08" db="UniProtKB">
        <authorList>
            <consortium name="RefSeq"/>
        </authorList>
    </citation>
    <scope>IDENTIFICATION</scope>
    <source>
        <tissue evidence="6">Whole Larva</tissue>
    </source>
</reference>
<dbReference type="SMART" id="SM00674">
    <property type="entry name" value="CENPB"/>
    <property type="match status" value="1"/>
</dbReference>
<evidence type="ECO:0000313" key="5">
    <source>
        <dbReference type="Proteomes" id="UP000695000"/>
    </source>
</evidence>
<dbReference type="InterPro" id="IPR009057">
    <property type="entry name" value="Homeodomain-like_sf"/>
</dbReference>
<accession>A0ABM1ME26</accession>
<dbReference type="PROSITE" id="PS51253">
    <property type="entry name" value="HTH_CENPB"/>
    <property type="match status" value="1"/>
</dbReference>
<dbReference type="InterPro" id="IPR007889">
    <property type="entry name" value="HTH_Psq"/>
</dbReference>
<keyword evidence="2" id="KW-0238">DNA-binding</keyword>
<dbReference type="InterPro" id="IPR006600">
    <property type="entry name" value="HTH_CenpB_DNA-bd_dom"/>
</dbReference>
<evidence type="ECO:0000256" key="2">
    <source>
        <dbReference type="ARBA" id="ARBA00023125"/>
    </source>
</evidence>
<dbReference type="PANTHER" id="PTHR19303">
    <property type="entry name" value="TRANSPOSON"/>
    <property type="match status" value="1"/>
</dbReference>
<evidence type="ECO:0000256" key="1">
    <source>
        <dbReference type="ARBA" id="ARBA00004123"/>
    </source>
</evidence>
<dbReference type="InterPro" id="IPR050863">
    <property type="entry name" value="CenT-Element_Derived"/>
</dbReference>
<evidence type="ECO:0000313" key="6">
    <source>
        <dbReference type="RefSeq" id="XP_017772826.1"/>
    </source>
</evidence>
<dbReference type="SUPFAM" id="SSF46689">
    <property type="entry name" value="Homeodomain-like"/>
    <property type="match status" value="2"/>
</dbReference>
<gene>
    <name evidence="6" type="primary">LOC108559947</name>
</gene>
<keyword evidence="5" id="KW-1185">Reference proteome</keyword>
<dbReference type="PANTHER" id="PTHR19303:SF26">
    <property type="entry name" value="TIGGER TRANSPOSABLE ELEMENT-DERIVED PROTEIN 1"/>
    <property type="match status" value="1"/>
</dbReference>
<dbReference type="RefSeq" id="XP_017772826.1">
    <property type="nucleotide sequence ID" value="XM_017917337.1"/>
</dbReference>
<sequence>MSSERCVMSVPGKAKKERKTITIEKKMDVIRRMESGERRSAVCKALHLAPSTVSTIMGNVDKIKRTYTGATRLSSSRTTYSRSEAMEEMEKLLVLWVEDSNRNNVLVTQAVVLEKAKTLFDEICMQSGSTETFNASKGWFHRFKNRTKIQITKVSGEATNINVAEIYPFEFKRLIDEGTYQSDLVFSVGEVGLYWKKLPNGMYIACEEEVERTDHLTLFLGGNASGTFKLKPMLVYHSEVIMKDSEIPVLCRCSEKLIFSDWYTTYFCPEVAQFCAVNGLPPKVMLVLDNAPGNLQETDNDQLEVEIVCLPPHASTLLKPLDQGVIATFNACYLRAIFRGIADAVQSDAKISDHWKSYDIFKGITNIDSAWEEVSRSCMNSAWSKLWPEAVINFTGSESISDIIDDICGISKLIGIDVQPDDVELLLKSHFEPPPDKDLLELAEQKLEQQKTAEEVEELKPTRMLETKHVQSFLDKIRCAFEEICDNDPDWERSHGIQSDVNILLKPYYKILEERSAKLQHSPS</sequence>
<dbReference type="Pfam" id="PF03184">
    <property type="entry name" value="DDE_1"/>
    <property type="match status" value="1"/>
</dbReference>
<protein>
    <submittedName>
        <fullName evidence="6">Tigger transposable element-derived protein 1-like</fullName>
    </submittedName>
</protein>
<dbReference type="GeneID" id="108559947"/>
<evidence type="ECO:0000259" key="4">
    <source>
        <dbReference type="PROSITE" id="PS51253"/>
    </source>
</evidence>
<dbReference type="InterPro" id="IPR004875">
    <property type="entry name" value="DDE_SF_endonuclease_dom"/>
</dbReference>
<feature type="domain" description="HTH CENPB-type" evidence="4">
    <location>
        <begin position="77"/>
        <end position="153"/>
    </location>
</feature>
<dbReference type="Gene3D" id="1.10.10.60">
    <property type="entry name" value="Homeodomain-like"/>
    <property type="match status" value="2"/>
</dbReference>
<organism evidence="5 6">
    <name type="scientific">Nicrophorus vespilloides</name>
    <name type="common">Boreal carrion beetle</name>
    <dbReference type="NCBI Taxonomy" id="110193"/>
    <lineage>
        <taxon>Eukaryota</taxon>
        <taxon>Metazoa</taxon>
        <taxon>Ecdysozoa</taxon>
        <taxon>Arthropoda</taxon>
        <taxon>Hexapoda</taxon>
        <taxon>Insecta</taxon>
        <taxon>Pterygota</taxon>
        <taxon>Neoptera</taxon>
        <taxon>Endopterygota</taxon>
        <taxon>Coleoptera</taxon>
        <taxon>Polyphaga</taxon>
        <taxon>Staphyliniformia</taxon>
        <taxon>Silphidae</taxon>
        <taxon>Nicrophorinae</taxon>
        <taxon>Nicrophorus</taxon>
    </lineage>
</organism>